<comment type="caution">
    <text evidence="1">The sequence shown here is derived from an EMBL/GenBank/DDBJ whole genome shotgun (WGS) entry which is preliminary data.</text>
</comment>
<sequence>MMKKEKSNEKKVSLGKVIVAVFNTAGKTNEFGNDDRKSGSFCPACIDKPPYTTITEII</sequence>
<organism evidence="1 2">
    <name type="scientific">Pedobacter cryoconitis</name>
    <dbReference type="NCBI Taxonomy" id="188932"/>
    <lineage>
        <taxon>Bacteria</taxon>
        <taxon>Pseudomonadati</taxon>
        <taxon>Bacteroidota</taxon>
        <taxon>Sphingobacteriia</taxon>
        <taxon>Sphingobacteriales</taxon>
        <taxon>Sphingobacteriaceae</taxon>
        <taxon>Pedobacter</taxon>
    </lineage>
</organism>
<protein>
    <submittedName>
        <fullName evidence="1">Uncharacterized protein</fullName>
    </submittedName>
</protein>
<gene>
    <name evidence="1" type="ORF">HDE68_003146</name>
</gene>
<evidence type="ECO:0000313" key="1">
    <source>
        <dbReference type="EMBL" id="MBB5637233.1"/>
    </source>
</evidence>
<accession>A0A7W8ZND8</accession>
<proteinExistence type="predicted"/>
<dbReference type="Proteomes" id="UP000537204">
    <property type="component" value="Unassembled WGS sequence"/>
</dbReference>
<dbReference type="AlphaFoldDB" id="A0A7W8ZND8"/>
<evidence type="ECO:0000313" key="2">
    <source>
        <dbReference type="Proteomes" id="UP000537204"/>
    </source>
</evidence>
<name>A0A7W8ZND8_9SPHI</name>
<reference evidence="1 2" key="1">
    <citation type="submission" date="2020-08" db="EMBL/GenBank/DDBJ databases">
        <title>Genomic Encyclopedia of Type Strains, Phase IV (KMG-V): Genome sequencing to study the core and pangenomes of soil and plant-associated prokaryotes.</title>
        <authorList>
            <person name="Whitman W."/>
        </authorList>
    </citation>
    <scope>NUCLEOTIDE SEQUENCE [LARGE SCALE GENOMIC DNA]</scope>
    <source>
        <strain evidence="1 2">S3M1</strain>
    </source>
</reference>
<dbReference type="EMBL" id="JACHCE010000004">
    <property type="protein sequence ID" value="MBB5637233.1"/>
    <property type="molecule type" value="Genomic_DNA"/>
</dbReference>
<dbReference type="RefSeq" id="WP_183883101.1">
    <property type="nucleotide sequence ID" value="NZ_JACHCD010000004.1"/>
</dbReference>